<evidence type="ECO:0000256" key="1">
    <source>
        <dbReference type="ARBA" id="ARBA00009755"/>
    </source>
</evidence>
<organism evidence="7 8">
    <name type="scientific">Sphagnum troendelagicum</name>
    <dbReference type="NCBI Taxonomy" id="128251"/>
    <lineage>
        <taxon>Eukaryota</taxon>
        <taxon>Viridiplantae</taxon>
        <taxon>Streptophyta</taxon>
        <taxon>Embryophyta</taxon>
        <taxon>Bryophyta</taxon>
        <taxon>Sphagnophytina</taxon>
        <taxon>Sphagnopsida</taxon>
        <taxon>Sphagnales</taxon>
        <taxon>Sphagnaceae</taxon>
        <taxon>Sphagnum</taxon>
    </lineage>
</organism>
<dbReference type="EC" id="5.4.99.-" evidence="4"/>
<dbReference type="InterPro" id="IPR002365">
    <property type="entry name" value="Terpene_synthase_CS"/>
</dbReference>
<protein>
    <recommendedName>
        <fullName evidence="4">Terpene cyclase/mutase family member</fullName>
        <ecNumber evidence="4">5.4.99.-</ecNumber>
    </recommendedName>
</protein>
<evidence type="ECO:0000256" key="4">
    <source>
        <dbReference type="RuleBase" id="RU362003"/>
    </source>
</evidence>
<dbReference type="InterPro" id="IPR018333">
    <property type="entry name" value="Squalene_cyclase"/>
</dbReference>
<comment type="similarity">
    <text evidence="1 4">Belongs to the terpene cyclase/mutase family.</text>
</comment>
<name>A0ABP0UCI3_9BRYO</name>
<evidence type="ECO:0000313" key="7">
    <source>
        <dbReference type="EMBL" id="CAK9217363.1"/>
    </source>
</evidence>
<evidence type="ECO:0000313" key="8">
    <source>
        <dbReference type="Proteomes" id="UP001497512"/>
    </source>
</evidence>
<dbReference type="InterPro" id="IPR008930">
    <property type="entry name" value="Terpenoid_cyclase/PrenylTrfase"/>
</dbReference>
<evidence type="ECO:0000256" key="3">
    <source>
        <dbReference type="ARBA" id="ARBA00023235"/>
    </source>
</evidence>
<dbReference type="InterPro" id="IPR032697">
    <property type="entry name" value="SQ_cyclase_N"/>
</dbReference>
<keyword evidence="2" id="KW-0677">Repeat</keyword>
<sequence length="765" mass="86960">MWTLKVAESRGPWMQSLNGFSGRQVWEYSSEENTDAEDSLADRLAVDKARAEFTKNRYEKRHSADLLMRLQFAKENPLPEMPPQVQVSSCNELTEEAVTTTLRRGLRFYSTLQAHDGHWPGDYGGPLFLMPGLVITLSVTGALNNVLSQAHKDEMRRYLYNHQNKDGGWGLHIEGNSTMFGSVLNYVTLRLLGDGLEGGEFNSLERGRQWILDHGGATSVPSWGKFWLSASVLGAFEWSGNNPLPPEIWMLPYFLPMHPGRMWCHCRMVYLPMSYIYGKRFTGPITNTVKALREEIFIQPYSKIDWNKARNECAKEDLYYPHPLIQDIIWGTLHKVVEPILMHWPGSLLRKKALATVMEHVHYEDVNTRYIDIGPVNKVMNMLACWLEDPNSEAFKRHLPRIYDFLWVAEDGMKMQGYNGSQLWDTAFAVQALSATNLPDECWSMFKKANTYIDRNQVRDDCPGDLAYWYRHISKGAWPFSSGDHGWPISDCSSEGLKAALILSNLPRELVGDPIPVERIYDCVNVILSYQNAHGGSATYERTRSYAWLELINPAETFGDIVIDYSYVECTSACIQSLSAFRKQYPEHRAQEIESSICRAAKYIESIQRPDGSWYGSWGVCFTYGTWFGMKGLLAAGRSYETSASIRSACDFLLSKQLASGGWGESYLSCQDKVYSSLERDKSHIVNTSWAMLSLIAAGQWKRDPEPLHRAATVLINAQMENGDFPQQEIMGVFNNNCMISYSAYRNIFPIWALGEYCSNLSAKA</sequence>
<dbReference type="Proteomes" id="UP001497512">
    <property type="component" value="Chromosome 2"/>
</dbReference>
<dbReference type="PROSITE" id="PS01074">
    <property type="entry name" value="TERPENE_SYNTHASES"/>
    <property type="match status" value="1"/>
</dbReference>
<gene>
    <name evidence="7" type="ORF">CSSPTR1EN2_LOCUS13933</name>
</gene>
<evidence type="ECO:0000259" key="6">
    <source>
        <dbReference type="Pfam" id="PF13249"/>
    </source>
</evidence>
<evidence type="ECO:0000256" key="2">
    <source>
        <dbReference type="ARBA" id="ARBA00022737"/>
    </source>
</evidence>
<dbReference type="Gene3D" id="1.50.10.20">
    <property type="match status" value="3"/>
</dbReference>
<keyword evidence="3 4" id="KW-0413">Isomerase</keyword>
<keyword evidence="8" id="KW-1185">Reference proteome</keyword>
<feature type="domain" description="Squalene cyclase C-terminal" evidence="5">
    <location>
        <begin position="421"/>
        <end position="757"/>
    </location>
</feature>
<dbReference type="PANTHER" id="PTHR11764:SF20">
    <property type="entry name" value="LANOSTEROL SYNTHASE"/>
    <property type="match status" value="1"/>
</dbReference>
<dbReference type="CDD" id="cd02892">
    <property type="entry name" value="SQCY_1"/>
    <property type="match status" value="1"/>
</dbReference>
<reference evidence="7" key="1">
    <citation type="submission" date="2024-02" db="EMBL/GenBank/DDBJ databases">
        <authorList>
            <consortium name="ELIXIR-Norway"/>
            <consortium name="Elixir Norway"/>
        </authorList>
    </citation>
    <scope>NUCLEOTIDE SEQUENCE</scope>
</reference>
<evidence type="ECO:0000259" key="5">
    <source>
        <dbReference type="Pfam" id="PF13243"/>
    </source>
</evidence>
<dbReference type="PANTHER" id="PTHR11764">
    <property type="entry name" value="TERPENE CYCLASE/MUTASE FAMILY MEMBER"/>
    <property type="match status" value="1"/>
</dbReference>
<proteinExistence type="inferred from homology"/>
<accession>A0ABP0UCI3</accession>
<dbReference type="SUPFAM" id="SSF48239">
    <property type="entry name" value="Terpenoid cyclases/Protein prenyltransferases"/>
    <property type="match status" value="2"/>
</dbReference>
<dbReference type="SFLD" id="SFLDG01016">
    <property type="entry name" value="Prenyltransferase_Like_2"/>
    <property type="match status" value="1"/>
</dbReference>
<dbReference type="InterPro" id="IPR032696">
    <property type="entry name" value="SQ_cyclase_C"/>
</dbReference>
<feature type="domain" description="Squalene cyclase N-terminal" evidence="6">
    <location>
        <begin position="111"/>
        <end position="407"/>
    </location>
</feature>
<dbReference type="Pfam" id="PF13249">
    <property type="entry name" value="SQHop_cyclase_N"/>
    <property type="match status" value="1"/>
</dbReference>
<dbReference type="NCBIfam" id="TIGR01787">
    <property type="entry name" value="squalene_cyclas"/>
    <property type="match status" value="1"/>
</dbReference>
<dbReference type="Pfam" id="PF13243">
    <property type="entry name" value="SQHop_cyclase_C"/>
    <property type="match status" value="1"/>
</dbReference>
<dbReference type="EMBL" id="OZ019894">
    <property type="protein sequence ID" value="CAK9217363.1"/>
    <property type="molecule type" value="Genomic_DNA"/>
</dbReference>